<name>A0A438JPL2_VITVI</name>
<dbReference type="GO" id="GO:0008168">
    <property type="term" value="F:methyltransferase activity"/>
    <property type="evidence" value="ECO:0007669"/>
    <property type="project" value="UniProtKB-KW"/>
</dbReference>
<reference evidence="2 3" key="1">
    <citation type="journal article" date="2018" name="PLoS Genet.">
        <title>Population sequencing reveals clonal diversity and ancestral inbreeding in the grapevine cultivar Chardonnay.</title>
        <authorList>
            <person name="Roach M.J."/>
            <person name="Johnson D.L."/>
            <person name="Bohlmann J."/>
            <person name="van Vuuren H.J."/>
            <person name="Jones S.J."/>
            <person name="Pretorius I.S."/>
            <person name="Schmidt S.A."/>
            <person name="Borneman A.R."/>
        </authorList>
    </citation>
    <scope>NUCLEOTIDE SEQUENCE [LARGE SCALE GENOMIC DNA]</scope>
    <source>
        <strain evidence="3">cv. Chardonnay</strain>
        <tissue evidence="2">Leaf</tissue>
    </source>
</reference>
<dbReference type="EMBL" id="QGNW01000032">
    <property type="protein sequence ID" value="RVX10910.1"/>
    <property type="molecule type" value="Genomic_DNA"/>
</dbReference>
<protein>
    <submittedName>
        <fullName evidence="2">tRNA (Guanine(37)-N1)-methyltransferase 2</fullName>
    </submittedName>
</protein>
<comment type="caution">
    <text evidence="2">The sequence shown here is derived from an EMBL/GenBank/DDBJ whole genome shotgun (WGS) entry which is preliminary data.</text>
</comment>
<accession>A0A438JPL2</accession>
<proteinExistence type="predicted"/>
<dbReference type="AlphaFoldDB" id="A0A438JPL2"/>
<dbReference type="Proteomes" id="UP000288805">
    <property type="component" value="Unassembled WGS sequence"/>
</dbReference>
<evidence type="ECO:0000256" key="1">
    <source>
        <dbReference type="SAM" id="SignalP"/>
    </source>
</evidence>
<keyword evidence="1" id="KW-0732">Signal</keyword>
<keyword evidence="2" id="KW-0489">Methyltransferase</keyword>
<feature type="signal peptide" evidence="1">
    <location>
        <begin position="1"/>
        <end position="18"/>
    </location>
</feature>
<evidence type="ECO:0000313" key="2">
    <source>
        <dbReference type="EMBL" id="RVX10910.1"/>
    </source>
</evidence>
<gene>
    <name evidence="2" type="primary">VIT_11s0016g04350_1</name>
    <name evidence="2" type="ORF">CK203_013369</name>
</gene>
<keyword evidence="2" id="KW-0808">Transferase</keyword>
<organism evidence="2 3">
    <name type="scientific">Vitis vinifera</name>
    <name type="common">Grape</name>
    <dbReference type="NCBI Taxonomy" id="29760"/>
    <lineage>
        <taxon>Eukaryota</taxon>
        <taxon>Viridiplantae</taxon>
        <taxon>Streptophyta</taxon>
        <taxon>Embryophyta</taxon>
        <taxon>Tracheophyta</taxon>
        <taxon>Spermatophyta</taxon>
        <taxon>Magnoliopsida</taxon>
        <taxon>eudicotyledons</taxon>
        <taxon>Gunneridae</taxon>
        <taxon>Pentapetalae</taxon>
        <taxon>rosids</taxon>
        <taxon>Vitales</taxon>
        <taxon>Vitaceae</taxon>
        <taxon>Viteae</taxon>
        <taxon>Vitis</taxon>
    </lineage>
</organism>
<sequence length="130" mass="14279">MDCGAALFFLHSFTVTLPCQIAMPGNMIYYYGSSIPYAKASPSIGNFFANYPKMIICAMHLTPELLISVSIVCLQEAETALNASIQEPILHRVRDVAPNKAMFCLSFRLSEEACFKEDATKSLLDSSGDL</sequence>
<dbReference type="GO" id="GO:0032259">
    <property type="term" value="P:methylation"/>
    <property type="evidence" value="ECO:0007669"/>
    <property type="project" value="UniProtKB-KW"/>
</dbReference>
<evidence type="ECO:0000313" key="3">
    <source>
        <dbReference type="Proteomes" id="UP000288805"/>
    </source>
</evidence>
<feature type="chain" id="PRO_5019392515" evidence="1">
    <location>
        <begin position="19"/>
        <end position="130"/>
    </location>
</feature>